<gene>
    <name evidence="2" type="ORF">AK812_SmicGene4025</name>
</gene>
<keyword evidence="1" id="KW-0472">Membrane</keyword>
<evidence type="ECO:0000256" key="1">
    <source>
        <dbReference type="SAM" id="Phobius"/>
    </source>
</evidence>
<dbReference type="AlphaFoldDB" id="A0A1Q9EX85"/>
<dbReference type="Proteomes" id="UP000186817">
    <property type="component" value="Unassembled WGS sequence"/>
</dbReference>
<dbReference type="EMBL" id="LSRX01000049">
    <property type="protein sequence ID" value="OLQ12054.1"/>
    <property type="molecule type" value="Genomic_DNA"/>
</dbReference>
<keyword evidence="3" id="KW-1185">Reference proteome</keyword>
<proteinExistence type="predicted"/>
<dbReference type="OrthoDB" id="486602at2759"/>
<sequence>MAKLQVKVPDFIVADHRILKHDVHPNDPCVEPRQVWLVSFIIPVLLLGVFIDAVHLGFFIDLDVVITRFTVARPIASFVVFFEEMPLVGSCVVLPVPVVHDTGRTPVVMVTGPVAGTKSPSLLALFAALRTGAAEALKAACMAGGAAGEQSASSLVSLLSLQEVPGLLGQLTQLEVPGDLGVEF</sequence>
<name>A0A1Q9EX85_SYMMI</name>
<reference evidence="2 3" key="1">
    <citation type="submission" date="2016-02" db="EMBL/GenBank/DDBJ databases">
        <title>Genome analysis of coral dinoflagellate symbionts highlights evolutionary adaptations to a symbiotic lifestyle.</title>
        <authorList>
            <person name="Aranda M."/>
            <person name="Li Y."/>
            <person name="Liew Y.J."/>
            <person name="Baumgarten S."/>
            <person name="Simakov O."/>
            <person name="Wilson M."/>
            <person name="Piel J."/>
            <person name="Ashoor H."/>
            <person name="Bougouffa S."/>
            <person name="Bajic V.B."/>
            <person name="Ryu T."/>
            <person name="Ravasi T."/>
            <person name="Bayer T."/>
            <person name="Micklem G."/>
            <person name="Kim H."/>
            <person name="Bhak J."/>
            <person name="Lajeunesse T.C."/>
            <person name="Voolstra C.R."/>
        </authorList>
    </citation>
    <scope>NUCLEOTIDE SEQUENCE [LARGE SCALE GENOMIC DNA]</scope>
    <source>
        <strain evidence="2 3">CCMP2467</strain>
    </source>
</reference>
<keyword evidence="1" id="KW-1133">Transmembrane helix</keyword>
<comment type="caution">
    <text evidence="2">The sequence shown here is derived from an EMBL/GenBank/DDBJ whole genome shotgun (WGS) entry which is preliminary data.</text>
</comment>
<organism evidence="2 3">
    <name type="scientific">Symbiodinium microadriaticum</name>
    <name type="common">Dinoflagellate</name>
    <name type="synonym">Zooxanthella microadriatica</name>
    <dbReference type="NCBI Taxonomy" id="2951"/>
    <lineage>
        <taxon>Eukaryota</taxon>
        <taxon>Sar</taxon>
        <taxon>Alveolata</taxon>
        <taxon>Dinophyceae</taxon>
        <taxon>Suessiales</taxon>
        <taxon>Symbiodiniaceae</taxon>
        <taxon>Symbiodinium</taxon>
    </lineage>
</organism>
<protein>
    <submittedName>
        <fullName evidence="2">Uncharacterized protein</fullName>
    </submittedName>
</protein>
<feature type="transmembrane region" description="Helical" evidence="1">
    <location>
        <begin position="35"/>
        <end position="60"/>
    </location>
</feature>
<evidence type="ECO:0000313" key="3">
    <source>
        <dbReference type="Proteomes" id="UP000186817"/>
    </source>
</evidence>
<evidence type="ECO:0000313" key="2">
    <source>
        <dbReference type="EMBL" id="OLQ12054.1"/>
    </source>
</evidence>
<accession>A0A1Q9EX85</accession>
<keyword evidence="1" id="KW-0812">Transmembrane</keyword>